<dbReference type="EMBL" id="LR134289">
    <property type="protein sequence ID" value="VEE07539.1"/>
    <property type="molecule type" value="Genomic_DNA"/>
</dbReference>
<dbReference type="KEGG" id="cgle:NCTC11432_02199"/>
<dbReference type="RefSeq" id="WP_002977311.1">
    <property type="nucleotide sequence ID" value="NZ_CP068486.1"/>
</dbReference>
<feature type="compositionally biased region" description="Polar residues" evidence="1">
    <location>
        <begin position="160"/>
        <end position="170"/>
    </location>
</feature>
<feature type="domain" description="Conjugative transposon TraM C-terminal" evidence="3">
    <location>
        <begin position="255"/>
        <end position="399"/>
    </location>
</feature>
<dbReference type="GeneID" id="93020696"/>
<feature type="transmembrane region" description="Helical" evidence="2">
    <location>
        <begin position="12"/>
        <end position="29"/>
    </location>
</feature>
<name>A0A3S5E2U9_CHRGE</name>
<keyword evidence="2" id="KW-0812">Transmembrane</keyword>
<accession>A0A3S5E2U9</accession>
<organism evidence="4 5">
    <name type="scientific">Chryseobacterium gleum</name>
    <name type="common">Flavobacterium gleum</name>
    <dbReference type="NCBI Taxonomy" id="250"/>
    <lineage>
        <taxon>Bacteria</taxon>
        <taxon>Pseudomonadati</taxon>
        <taxon>Bacteroidota</taxon>
        <taxon>Flavobacteriia</taxon>
        <taxon>Flavobacteriales</taxon>
        <taxon>Weeksellaceae</taxon>
        <taxon>Chryseobacterium group</taxon>
        <taxon>Chryseobacterium</taxon>
    </lineage>
</organism>
<proteinExistence type="predicted"/>
<evidence type="ECO:0000259" key="3">
    <source>
        <dbReference type="Pfam" id="PF12508"/>
    </source>
</evidence>
<evidence type="ECO:0000313" key="4">
    <source>
        <dbReference type="EMBL" id="VEE07539.1"/>
    </source>
</evidence>
<dbReference type="OrthoDB" id="1453786at2"/>
<dbReference type="STRING" id="525257.HMPREF0204_12253"/>
<dbReference type="InterPro" id="IPR055407">
    <property type="entry name" value="TraM_C"/>
</dbReference>
<reference evidence="4 5" key="1">
    <citation type="submission" date="2018-12" db="EMBL/GenBank/DDBJ databases">
        <authorList>
            <consortium name="Pathogen Informatics"/>
        </authorList>
    </citation>
    <scope>NUCLEOTIDE SEQUENCE [LARGE SCALE GENOMIC DNA]</scope>
    <source>
        <strain evidence="4 5">NCTC11432</strain>
    </source>
</reference>
<dbReference type="Proteomes" id="UP000279227">
    <property type="component" value="Chromosome"/>
</dbReference>
<gene>
    <name evidence="4" type="ORF">NCTC11432_02199</name>
</gene>
<keyword evidence="2" id="KW-0472">Membrane</keyword>
<protein>
    <submittedName>
        <fullName evidence="4">Bacteroides conjugative transposon TraM protein</fullName>
    </submittedName>
</protein>
<dbReference type="AlphaFoldDB" id="A0A3S5E2U9"/>
<evidence type="ECO:0000313" key="5">
    <source>
        <dbReference type="Proteomes" id="UP000279227"/>
    </source>
</evidence>
<feature type="region of interest" description="Disordered" evidence="1">
    <location>
        <begin position="158"/>
        <end position="179"/>
    </location>
</feature>
<keyword evidence="2" id="KW-1133">Transmembrane helix</keyword>
<evidence type="ECO:0000256" key="1">
    <source>
        <dbReference type="SAM" id="MobiDB-lite"/>
    </source>
</evidence>
<dbReference type="Pfam" id="PF12508">
    <property type="entry name" value="Transposon_TraM"/>
    <property type="match status" value="1"/>
</dbReference>
<evidence type="ECO:0000256" key="2">
    <source>
        <dbReference type="SAM" id="Phobius"/>
    </source>
</evidence>
<sequence length="419" mass="48188">MKKLNLKQPKYVLPLIALPFVLMIGYFYVQFTENSGKDKNKLAESKDISTDFGKVGERSEIKGKADAYADFFDKRTDGRTMIDGFGDEHESLEKFDDDLSERQKRHIDSMNYVREKERLNNLSRQANRQSYYNAMDAKQSKEREDDQYDRSMKMLKMLNGDNNGVNNSGKADTRSAENSDWKKDQMTLMREQMMLMDSIEKANNPELKNQAKAIEKMKKNEKEMDFFLNSTLDVTKASKSTEFNSIFRQRENNFIKAVIDENIKGFAGSRIRIRLLEDVYVGNAKISKGTPLYALISGFSLQRVNLNIVSVMHQNEILPISLNIYDVDGMEGLYVPSSAFREMTRSMGENIVQGQNLSSGSADFFTTTLSSVYQSTSKTISDVIRKNKAKIKYNSFVYLIDNKELEKKKKNIYKKNTNP</sequence>